<evidence type="ECO:0000256" key="2">
    <source>
        <dbReference type="SAM" id="SignalP"/>
    </source>
</evidence>
<comment type="caution">
    <text evidence="3">The sequence shown here is derived from an EMBL/GenBank/DDBJ whole genome shotgun (WGS) entry which is preliminary data.</text>
</comment>
<keyword evidence="2" id="KW-0732">Signal</keyword>
<feature type="compositionally biased region" description="Polar residues" evidence="1">
    <location>
        <begin position="183"/>
        <end position="192"/>
    </location>
</feature>
<dbReference type="RefSeq" id="WP_130542734.1">
    <property type="nucleotide sequence ID" value="NZ_CP042431.1"/>
</dbReference>
<dbReference type="Proteomes" id="UP000293874">
    <property type="component" value="Unassembled WGS sequence"/>
</dbReference>
<reference evidence="3 4" key="1">
    <citation type="submission" date="2019-02" db="EMBL/GenBank/DDBJ databases">
        <title>Genomic Encyclopedia of Type Strains, Phase IV (KMG-IV): sequencing the most valuable type-strain genomes for metagenomic binning, comparative biology and taxonomic classification.</title>
        <authorList>
            <person name="Goeker M."/>
        </authorList>
    </citation>
    <scope>NUCLEOTIDE SEQUENCE [LARGE SCALE GENOMIC DNA]</scope>
    <source>
        <strain evidence="3 4">DSM 18116</strain>
    </source>
</reference>
<accession>A0A4Q7MYK1</accession>
<dbReference type="EMBL" id="SGXA01000002">
    <property type="protein sequence ID" value="RZS72303.1"/>
    <property type="molecule type" value="Genomic_DNA"/>
</dbReference>
<evidence type="ECO:0000256" key="1">
    <source>
        <dbReference type="SAM" id="MobiDB-lite"/>
    </source>
</evidence>
<dbReference type="AlphaFoldDB" id="A0A4Q7MYK1"/>
<protein>
    <submittedName>
        <fullName evidence="3">Uncharacterized protein</fullName>
    </submittedName>
</protein>
<gene>
    <name evidence="3" type="ORF">EV199_4221</name>
</gene>
<feature type="chain" id="PRO_5020709432" evidence="2">
    <location>
        <begin position="20"/>
        <end position="414"/>
    </location>
</feature>
<keyword evidence="4" id="KW-1185">Reference proteome</keyword>
<sequence>MNKLLLTSLFLLSLSASFAQKNDFDIVSYAIPSDYELIKNNSVITYFKEDKSTGAYCNIFIYALIDGKGDIQKDFDYSWDNLVQKPFKFSSNANLQPVATLKGWKFLMGSAKYSDNGIATLAMLFTFSGESSMQSICILSNADRYKADIENFIASVNLNREAGIINANMSSSKSPGSDIAPALQQTTTSPLNDKSPKPEVWMKSRFEYDMMKRMSETKYEWIAIYPDEKFYPYMPSEGYAGFYNKNKDWGSAKWNGNRLNVAAQNTSYYFDKKSASTMQSKFDSKPNFYKCKPVNGLRIEGAYTQYASLIPSSTNEPQYLIWFYKDGRFDDRGISVVDLKNPNAFASDAPGKGKYTIETFSIFLRYDDGRIKQLGFSGFLDKDPATVTDAYFIGRHLYYRKDKGHNSNLNKINY</sequence>
<feature type="signal peptide" evidence="2">
    <location>
        <begin position="1"/>
        <end position="19"/>
    </location>
</feature>
<name>A0A4Q7MYK1_9BACT</name>
<evidence type="ECO:0000313" key="4">
    <source>
        <dbReference type="Proteomes" id="UP000293874"/>
    </source>
</evidence>
<feature type="region of interest" description="Disordered" evidence="1">
    <location>
        <begin position="171"/>
        <end position="196"/>
    </location>
</feature>
<evidence type="ECO:0000313" key="3">
    <source>
        <dbReference type="EMBL" id="RZS72303.1"/>
    </source>
</evidence>
<organism evidence="3 4">
    <name type="scientific">Pseudobacter ginsenosidimutans</name>
    <dbReference type="NCBI Taxonomy" id="661488"/>
    <lineage>
        <taxon>Bacteria</taxon>
        <taxon>Pseudomonadati</taxon>
        <taxon>Bacteroidota</taxon>
        <taxon>Chitinophagia</taxon>
        <taxon>Chitinophagales</taxon>
        <taxon>Chitinophagaceae</taxon>
        <taxon>Pseudobacter</taxon>
    </lineage>
</organism>
<proteinExistence type="predicted"/>
<dbReference type="OrthoDB" id="652645at2"/>